<dbReference type="InterPro" id="IPR036388">
    <property type="entry name" value="WH-like_DNA-bd_sf"/>
</dbReference>
<dbReference type="PANTHER" id="PTHR33204:SF29">
    <property type="entry name" value="TRANSCRIPTIONAL REGULATOR"/>
    <property type="match status" value="1"/>
</dbReference>
<gene>
    <name evidence="5" type="ORF">J3495_06270</name>
</gene>
<dbReference type="PROSITE" id="PS51118">
    <property type="entry name" value="HTH_HXLR"/>
    <property type="match status" value="1"/>
</dbReference>
<reference evidence="5 6" key="1">
    <citation type="submission" date="2021-03" db="EMBL/GenBank/DDBJ databases">
        <title>Flavobacterium Flabelliformis Sp. Nov. And Flavobacterium Geliluteum Sp. Nov., Two Novel Multidrug Resistant Psychrophilic Species Isolated From Antarctica.</title>
        <authorList>
            <person name="Kralova S."/>
            <person name="Busse H.J."/>
            <person name="Bezdicek M."/>
            <person name="Nykrynova M."/>
            <person name="Kroupova E."/>
            <person name="Krsek D."/>
            <person name="Sedlacek I."/>
        </authorList>
    </citation>
    <scope>NUCLEOTIDE SEQUENCE [LARGE SCALE GENOMIC DNA]</scope>
    <source>
        <strain evidence="5 6">P7388</strain>
    </source>
</reference>
<accession>A0A940X5A6</accession>
<evidence type="ECO:0000256" key="3">
    <source>
        <dbReference type="ARBA" id="ARBA00023163"/>
    </source>
</evidence>
<dbReference type="EMBL" id="JAGFBV010000007">
    <property type="protein sequence ID" value="MBP4137688.1"/>
    <property type="molecule type" value="Genomic_DNA"/>
</dbReference>
<dbReference type="Proteomes" id="UP000675047">
    <property type="component" value="Unassembled WGS sequence"/>
</dbReference>
<organism evidence="5 6">
    <name type="scientific">Flavobacterium geliluteum</name>
    <dbReference type="NCBI Taxonomy" id="2816120"/>
    <lineage>
        <taxon>Bacteria</taxon>
        <taxon>Pseudomonadati</taxon>
        <taxon>Bacteroidota</taxon>
        <taxon>Flavobacteriia</taxon>
        <taxon>Flavobacteriales</taxon>
        <taxon>Flavobacteriaceae</taxon>
        <taxon>Flavobacterium</taxon>
    </lineage>
</organism>
<comment type="caution">
    <text evidence="5">The sequence shown here is derived from an EMBL/GenBank/DDBJ whole genome shotgun (WGS) entry which is preliminary data.</text>
</comment>
<dbReference type="Pfam" id="PF01638">
    <property type="entry name" value="HxlR"/>
    <property type="match status" value="1"/>
</dbReference>
<dbReference type="GO" id="GO:0003677">
    <property type="term" value="F:DNA binding"/>
    <property type="evidence" value="ECO:0007669"/>
    <property type="project" value="UniProtKB-KW"/>
</dbReference>
<evidence type="ECO:0000313" key="5">
    <source>
        <dbReference type="EMBL" id="MBP4137688.1"/>
    </source>
</evidence>
<protein>
    <submittedName>
        <fullName evidence="5">Helix-turn-helix transcriptional regulator</fullName>
    </submittedName>
</protein>
<dbReference type="InterPro" id="IPR036390">
    <property type="entry name" value="WH_DNA-bd_sf"/>
</dbReference>
<proteinExistence type="predicted"/>
<name>A0A940X5A6_9FLAO</name>
<evidence type="ECO:0000256" key="1">
    <source>
        <dbReference type="ARBA" id="ARBA00023015"/>
    </source>
</evidence>
<feature type="domain" description="HTH hxlR-type" evidence="4">
    <location>
        <begin position="21"/>
        <end position="119"/>
    </location>
</feature>
<dbReference type="Gene3D" id="1.10.10.10">
    <property type="entry name" value="Winged helix-like DNA-binding domain superfamily/Winged helix DNA-binding domain"/>
    <property type="match status" value="1"/>
</dbReference>
<keyword evidence="3" id="KW-0804">Transcription</keyword>
<dbReference type="SUPFAM" id="SSF46785">
    <property type="entry name" value="Winged helix' DNA-binding domain"/>
    <property type="match status" value="1"/>
</dbReference>
<dbReference type="AlphaFoldDB" id="A0A940X5A6"/>
<dbReference type="InterPro" id="IPR002577">
    <property type="entry name" value="HTH_HxlR"/>
</dbReference>
<dbReference type="PANTHER" id="PTHR33204">
    <property type="entry name" value="TRANSCRIPTIONAL REGULATOR, MARR FAMILY"/>
    <property type="match status" value="1"/>
</dbReference>
<evidence type="ECO:0000259" key="4">
    <source>
        <dbReference type="PROSITE" id="PS51118"/>
    </source>
</evidence>
<dbReference type="RefSeq" id="WP_210665721.1">
    <property type="nucleotide sequence ID" value="NZ_JAGFBV010000007.1"/>
</dbReference>
<keyword evidence="1" id="KW-0805">Transcription regulation</keyword>
<evidence type="ECO:0000256" key="2">
    <source>
        <dbReference type="ARBA" id="ARBA00023125"/>
    </source>
</evidence>
<sequence>MIKRKESSVNLENEKALAAECPFIFALSLMGKRWKPAILWKMTEGIYRFGEMKRAIPQISEKMLTQHLRELESDGLITRTVYHEMPLRVEYALTEFGTSLQPILKQLNTWGEKAQNIKNTMPK</sequence>
<keyword evidence="2" id="KW-0238">DNA-binding</keyword>
<evidence type="ECO:0000313" key="6">
    <source>
        <dbReference type="Proteomes" id="UP000675047"/>
    </source>
</evidence>
<keyword evidence="6" id="KW-1185">Reference proteome</keyword>